<protein>
    <submittedName>
        <fullName evidence="1">34965_t:CDS:1</fullName>
    </submittedName>
</protein>
<sequence length="115" mass="14150">MEIRVNLDENEMAEITQEKIETIQEYQKMIYKVRKLENKVIHRQKIENYIKRRYNNFASNTKKMVDSILQRNKEPIEFRNIKKVNQIITEPTEIKNKIKKHFEKWTKHNSVNMEE</sequence>
<keyword evidence="2" id="KW-1185">Reference proteome</keyword>
<accession>A0ABN7XEF4</accession>
<evidence type="ECO:0000313" key="2">
    <source>
        <dbReference type="Proteomes" id="UP000789901"/>
    </source>
</evidence>
<name>A0ABN7XEF4_GIGMA</name>
<proteinExistence type="predicted"/>
<evidence type="ECO:0000313" key="1">
    <source>
        <dbReference type="EMBL" id="CAG8852793.1"/>
    </source>
</evidence>
<dbReference type="Proteomes" id="UP000789901">
    <property type="component" value="Unassembled WGS sequence"/>
</dbReference>
<comment type="caution">
    <text evidence="1">The sequence shown here is derived from an EMBL/GenBank/DDBJ whole genome shotgun (WGS) entry which is preliminary data.</text>
</comment>
<reference evidence="1 2" key="1">
    <citation type="submission" date="2021-06" db="EMBL/GenBank/DDBJ databases">
        <authorList>
            <person name="Kallberg Y."/>
            <person name="Tangrot J."/>
            <person name="Rosling A."/>
        </authorList>
    </citation>
    <scope>NUCLEOTIDE SEQUENCE [LARGE SCALE GENOMIC DNA]</scope>
    <source>
        <strain evidence="1 2">120-4 pot B 10/14</strain>
    </source>
</reference>
<gene>
    <name evidence="1" type="ORF">GMARGA_LOCUS41614</name>
</gene>
<dbReference type="EMBL" id="CAJVQB010116158">
    <property type="protein sequence ID" value="CAG8852793.1"/>
    <property type="molecule type" value="Genomic_DNA"/>
</dbReference>
<organism evidence="1 2">
    <name type="scientific">Gigaspora margarita</name>
    <dbReference type="NCBI Taxonomy" id="4874"/>
    <lineage>
        <taxon>Eukaryota</taxon>
        <taxon>Fungi</taxon>
        <taxon>Fungi incertae sedis</taxon>
        <taxon>Mucoromycota</taxon>
        <taxon>Glomeromycotina</taxon>
        <taxon>Glomeromycetes</taxon>
        <taxon>Diversisporales</taxon>
        <taxon>Gigasporaceae</taxon>
        <taxon>Gigaspora</taxon>
    </lineage>
</organism>